<evidence type="ECO:0008006" key="6">
    <source>
        <dbReference type="Google" id="ProtNLM"/>
    </source>
</evidence>
<dbReference type="PANTHER" id="PTHR47756">
    <property type="entry name" value="BLL6612 PROTEIN-RELATED"/>
    <property type="match status" value="1"/>
</dbReference>
<dbReference type="SUPFAM" id="SSF88946">
    <property type="entry name" value="Sigma2 domain of RNA polymerase sigma factors"/>
    <property type="match status" value="1"/>
</dbReference>
<evidence type="ECO:0000259" key="2">
    <source>
        <dbReference type="Pfam" id="PF08281"/>
    </source>
</evidence>
<dbReference type="Gene3D" id="1.10.1740.10">
    <property type="match status" value="1"/>
</dbReference>
<dbReference type="Pfam" id="PF08281">
    <property type="entry name" value="Sigma70_r4_2"/>
    <property type="match status" value="1"/>
</dbReference>
<dbReference type="GO" id="GO:0006352">
    <property type="term" value="P:DNA-templated transcription initiation"/>
    <property type="evidence" value="ECO:0007669"/>
    <property type="project" value="InterPro"/>
</dbReference>
<reference evidence="4 5" key="1">
    <citation type="submission" date="2017-03" db="EMBL/GenBank/DDBJ databases">
        <authorList>
            <person name="Safronova V.I."/>
            <person name="Sazanova A.L."/>
            <person name="Chirak E.R."/>
        </authorList>
    </citation>
    <scope>NUCLEOTIDE SEQUENCE [LARGE SCALE GENOMIC DNA]</scope>
    <source>
        <strain evidence="4 5">Opo-243</strain>
    </source>
</reference>
<evidence type="ECO:0000313" key="4">
    <source>
        <dbReference type="EMBL" id="RXT35230.1"/>
    </source>
</evidence>
<dbReference type="SUPFAM" id="SSF48452">
    <property type="entry name" value="TPR-like"/>
    <property type="match status" value="1"/>
</dbReference>
<dbReference type="InterPro" id="IPR013324">
    <property type="entry name" value="RNA_pol_sigma_r3/r4-like"/>
</dbReference>
<keyword evidence="5" id="KW-1185">Reference proteome</keyword>
<organism evidence="4 5">
    <name type="scientific">Bradyrhizobium betae</name>
    <dbReference type="NCBI Taxonomy" id="244734"/>
    <lineage>
        <taxon>Bacteria</taxon>
        <taxon>Pseudomonadati</taxon>
        <taxon>Pseudomonadota</taxon>
        <taxon>Alphaproteobacteria</taxon>
        <taxon>Hyphomicrobiales</taxon>
        <taxon>Nitrobacteraceae</taxon>
        <taxon>Bradyrhizobium</taxon>
    </lineage>
</organism>
<dbReference type="InterPro" id="IPR011990">
    <property type="entry name" value="TPR-like_helical_dom_sf"/>
</dbReference>
<protein>
    <recommendedName>
        <fullName evidence="6">RNA polymerase sigma factor</fullName>
    </recommendedName>
</protein>
<evidence type="ECO:0000259" key="1">
    <source>
        <dbReference type="Pfam" id="PF04542"/>
    </source>
</evidence>
<feature type="domain" description="RNA polymerase sigma factor 70 region 4 type 2" evidence="2">
    <location>
        <begin position="116"/>
        <end position="167"/>
    </location>
</feature>
<proteinExistence type="predicted"/>
<dbReference type="InterPro" id="IPR013249">
    <property type="entry name" value="RNA_pol_sigma70_r4_t2"/>
</dbReference>
<dbReference type="OrthoDB" id="9780299at2"/>
<name>A0A4Q1UL86_9BRAD</name>
<feature type="domain" description="RNA polymerase sigma-70 region 2" evidence="1">
    <location>
        <begin position="17"/>
        <end position="78"/>
    </location>
</feature>
<evidence type="ECO:0000259" key="3">
    <source>
        <dbReference type="Pfam" id="PF20239"/>
    </source>
</evidence>
<dbReference type="InterPro" id="IPR007627">
    <property type="entry name" value="RNA_pol_sigma70_r2"/>
</dbReference>
<dbReference type="GO" id="GO:0003677">
    <property type="term" value="F:DNA binding"/>
    <property type="evidence" value="ECO:0007669"/>
    <property type="project" value="InterPro"/>
</dbReference>
<comment type="caution">
    <text evidence="4">The sequence shown here is derived from an EMBL/GenBank/DDBJ whole genome shotgun (WGS) entry which is preliminary data.</text>
</comment>
<dbReference type="SUPFAM" id="SSF88659">
    <property type="entry name" value="Sigma3 and sigma4 domains of RNA polymerase sigma factors"/>
    <property type="match status" value="1"/>
</dbReference>
<dbReference type="InterPro" id="IPR036388">
    <property type="entry name" value="WH-like_DNA-bd_sf"/>
</dbReference>
<dbReference type="PANTHER" id="PTHR47756:SF1">
    <property type="entry name" value="BLL0085 PROTEIN"/>
    <property type="match status" value="1"/>
</dbReference>
<dbReference type="Pfam" id="PF04542">
    <property type="entry name" value="Sigma70_r2"/>
    <property type="match status" value="1"/>
</dbReference>
<evidence type="ECO:0000313" key="5">
    <source>
        <dbReference type="Proteomes" id="UP000290819"/>
    </source>
</evidence>
<dbReference type="EMBL" id="MZXW01000053">
    <property type="protein sequence ID" value="RXT35230.1"/>
    <property type="molecule type" value="Genomic_DNA"/>
</dbReference>
<dbReference type="InterPro" id="IPR014284">
    <property type="entry name" value="RNA_pol_sigma-70_dom"/>
</dbReference>
<feature type="domain" description="DUF6596" evidence="3">
    <location>
        <begin position="186"/>
        <end position="287"/>
    </location>
</feature>
<dbReference type="InterPro" id="IPR013325">
    <property type="entry name" value="RNA_pol_sigma_r2"/>
</dbReference>
<dbReference type="Gene3D" id="1.10.10.10">
    <property type="entry name" value="Winged helix-like DNA-binding domain superfamily/Winged helix DNA-binding domain"/>
    <property type="match status" value="1"/>
</dbReference>
<accession>A0A4Q1UL86</accession>
<gene>
    <name evidence="4" type="ORF">B5V03_35710</name>
</gene>
<dbReference type="Pfam" id="PF20239">
    <property type="entry name" value="DUF6596"/>
    <property type="match status" value="1"/>
</dbReference>
<dbReference type="InterPro" id="IPR046531">
    <property type="entry name" value="DUF6596"/>
</dbReference>
<dbReference type="GO" id="GO:0016987">
    <property type="term" value="F:sigma factor activity"/>
    <property type="evidence" value="ECO:0007669"/>
    <property type="project" value="InterPro"/>
</dbReference>
<dbReference type="NCBIfam" id="TIGR02937">
    <property type="entry name" value="sigma70-ECF"/>
    <property type="match status" value="1"/>
</dbReference>
<dbReference type="Proteomes" id="UP000290819">
    <property type="component" value="Unassembled WGS sequence"/>
</dbReference>
<sequence length="431" mass="47306">MSDTDTAWIETALTSARPQAVGALLRYFRDLDTAEEAFQNACLRALKTWPQNGPPRDPAAWLIMVGRNVAIDEVRRTRKLQPLPEDDQAVSDLDDAEGALAERLDGSHYRDDILRLMFICCHPQLPATQQIALALRIVSGLTVKQIARAFLVSEAAMEQRITRAKAKVAEAGTPFETPGAIERSERLVGVAAMIYLIFNEGYSASGDTAELRKPLCEEAIRLARLLLRLFQSEPEIMGLTALILLQHARSAARFAADGSLILLDDQDRSLWNGTMIAEGLALIDKAMRHRRSGPYQIQAAIAALHARAATPEETDWAQIDLLYGALELAQPSPVVTLNRAVAVSKVRGPQAALDLIEPLAPKLANYFHFYGVRGAFLMQLGRNDEARIAFDRAIALANTSAEAAHIRMHIDRLIRDNQPKGGGARQGAKAK</sequence>
<dbReference type="RefSeq" id="WP_129275138.1">
    <property type="nucleotide sequence ID" value="NZ_MZXW01000053.1"/>
</dbReference>
<dbReference type="AlphaFoldDB" id="A0A4Q1UL86"/>